<dbReference type="PROSITE" id="PS00518">
    <property type="entry name" value="ZF_RING_1"/>
    <property type="match status" value="1"/>
</dbReference>
<proteinExistence type="predicted"/>
<name>A0AAV1HZK5_9CHLO</name>
<dbReference type="AlphaFoldDB" id="A0AAV1HZK5"/>
<evidence type="ECO:0000256" key="4">
    <source>
        <dbReference type="PROSITE-ProRule" id="PRU00175"/>
    </source>
</evidence>
<keyword evidence="5" id="KW-0175">Coiled coil</keyword>
<protein>
    <recommendedName>
        <fullName evidence="6">RING-type domain-containing protein</fullName>
    </recommendedName>
</protein>
<gene>
    <name evidence="7" type="ORF">CVIRNUC_003256</name>
</gene>
<keyword evidence="2 4" id="KW-0863">Zinc-finger</keyword>
<comment type="caution">
    <text evidence="7">The sequence shown here is derived from an EMBL/GenBank/DDBJ whole genome shotgun (WGS) entry which is preliminary data.</text>
</comment>
<evidence type="ECO:0000256" key="3">
    <source>
        <dbReference type="ARBA" id="ARBA00022833"/>
    </source>
</evidence>
<dbReference type="Gene3D" id="3.30.40.10">
    <property type="entry name" value="Zinc/RING finger domain, C3HC4 (zinc finger)"/>
    <property type="match status" value="1"/>
</dbReference>
<dbReference type="EMBL" id="CAUYUE010000004">
    <property type="protein sequence ID" value="CAK0765416.1"/>
    <property type="molecule type" value="Genomic_DNA"/>
</dbReference>
<evidence type="ECO:0000256" key="5">
    <source>
        <dbReference type="SAM" id="Coils"/>
    </source>
</evidence>
<dbReference type="SUPFAM" id="SSF57850">
    <property type="entry name" value="RING/U-box"/>
    <property type="match status" value="1"/>
</dbReference>
<evidence type="ECO:0000256" key="1">
    <source>
        <dbReference type="ARBA" id="ARBA00022723"/>
    </source>
</evidence>
<evidence type="ECO:0000313" key="7">
    <source>
        <dbReference type="EMBL" id="CAK0765416.1"/>
    </source>
</evidence>
<dbReference type="Proteomes" id="UP001314263">
    <property type="component" value="Unassembled WGS sequence"/>
</dbReference>
<keyword evidence="1" id="KW-0479">Metal-binding</keyword>
<organism evidence="7 8">
    <name type="scientific">Coccomyxa viridis</name>
    <dbReference type="NCBI Taxonomy" id="1274662"/>
    <lineage>
        <taxon>Eukaryota</taxon>
        <taxon>Viridiplantae</taxon>
        <taxon>Chlorophyta</taxon>
        <taxon>core chlorophytes</taxon>
        <taxon>Trebouxiophyceae</taxon>
        <taxon>Trebouxiophyceae incertae sedis</taxon>
        <taxon>Coccomyxaceae</taxon>
        <taxon>Coccomyxa</taxon>
    </lineage>
</organism>
<evidence type="ECO:0000313" key="8">
    <source>
        <dbReference type="Proteomes" id="UP001314263"/>
    </source>
</evidence>
<evidence type="ECO:0000259" key="6">
    <source>
        <dbReference type="PROSITE" id="PS50089"/>
    </source>
</evidence>
<feature type="domain" description="RING-type" evidence="6">
    <location>
        <begin position="296"/>
        <end position="331"/>
    </location>
</feature>
<reference evidence="7 8" key="1">
    <citation type="submission" date="2023-10" db="EMBL/GenBank/DDBJ databases">
        <authorList>
            <person name="Maclean D."/>
            <person name="Macfadyen A."/>
        </authorList>
    </citation>
    <scope>NUCLEOTIDE SEQUENCE [LARGE SCALE GENOMIC DNA]</scope>
</reference>
<accession>A0AAV1HZK5</accession>
<keyword evidence="3" id="KW-0862">Zinc</keyword>
<dbReference type="GO" id="GO:0008270">
    <property type="term" value="F:zinc ion binding"/>
    <property type="evidence" value="ECO:0007669"/>
    <property type="project" value="UniProtKB-KW"/>
</dbReference>
<dbReference type="PROSITE" id="PS50089">
    <property type="entry name" value="ZF_RING_2"/>
    <property type="match status" value="1"/>
</dbReference>
<dbReference type="InterPro" id="IPR017907">
    <property type="entry name" value="Znf_RING_CS"/>
</dbReference>
<sequence>MDDLEAITRFFGIDTDANAAQYEAVAEACSQRKADIAFFPVQWLRERLQERGGELSQRSVFSVRLVEALGSVIQLEPGGIRSGRSVPPPVQRRMAAQVRTSDRPLSAVVLKRGPDGPWLRHLSPREHTWAGTNPQEQLRDLKFLLQNSQKKGNDLRRCVERLQSETQTQAAIICTLQESNELLELDLAEGREKAPEIQMALRELTHSKKEAEDRASSLQEKLQAYEEYAAERVCELEGEVARAESRLRAYGGVKPSHQVLFEARSQDWLKERRELKRRIEEASEFERRAEEDDMICQCCMDRVKRVKTVCGHSMCMGCAERPEVRVCPFCRQALRVAVML</sequence>
<dbReference type="InterPro" id="IPR013083">
    <property type="entry name" value="Znf_RING/FYVE/PHD"/>
</dbReference>
<feature type="coiled-coil region" evidence="5">
    <location>
        <begin position="201"/>
        <end position="228"/>
    </location>
</feature>
<keyword evidence="8" id="KW-1185">Reference proteome</keyword>
<evidence type="ECO:0000256" key="2">
    <source>
        <dbReference type="ARBA" id="ARBA00022771"/>
    </source>
</evidence>
<dbReference type="InterPro" id="IPR001841">
    <property type="entry name" value="Znf_RING"/>
</dbReference>